<dbReference type="InterPro" id="IPR046358">
    <property type="entry name" value="Flagellin_C"/>
</dbReference>
<dbReference type="PANTHER" id="PTHR42792:SF1">
    <property type="entry name" value="FLAGELLAR HOOK-ASSOCIATED PROTEIN 3"/>
    <property type="match status" value="1"/>
</dbReference>
<dbReference type="InterPro" id="IPR001492">
    <property type="entry name" value="Flagellin"/>
</dbReference>
<name>A0A8A7KGX2_9FIRM</name>
<evidence type="ECO:0000313" key="7">
    <source>
        <dbReference type="EMBL" id="QTL98759.1"/>
    </source>
</evidence>
<evidence type="ECO:0000259" key="5">
    <source>
        <dbReference type="Pfam" id="PF00669"/>
    </source>
</evidence>
<gene>
    <name evidence="7" type="primary">flgL</name>
    <name evidence="7" type="ORF">GM661_12680</name>
</gene>
<dbReference type="Pfam" id="PF00669">
    <property type="entry name" value="Flagellin_N"/>
    <property type="match status" value="1"/>
</dbReference>
<dbReference type="Gene3D" id="1.20.1330.10">
    <property type="entry name" value="f41 fragment of flagellin, N-terminal domain"/>
    <property type="match status" value="1"/>
</dbReference>
<keyword evidence="4" id="KW-0175">Coiled coil</keyword>
<dbReference type="AlphaFoldDB" id="A0A8A7KGX2"/>
<comment type="similarity">
    <text evidence="2">Belongs to the bacterial flagellin family.</text>
</comment>
<evidence type="ECO:0000256" key="3">
    <source>
        <dbReference type="ARBA" id="ARBA00023143"/>
    </source>
</evidence>
<keyword evidence="8" id="KW-1185">Reference proteome</keyword>
<evidence type="ECO:0000259" key="6">
    <source>
        <dbReference type="Pfam" id="PF00700"/>
    </source>
</evidence>
<proteinExistence type="inferred from homology"/>
<accession>A0A8A7KGX2</accession>
<dbReference type="KEGG" id="ifn:GM661_12680"/>
<dbReference type="PANTHER" id="PTHR42792">
    <property type="entry name" value="FLAGELLIN"/>
    <property type="match status" value="1"/>
</dbReference>
<dbReference type="NCBIfam" id="TIGR02550">
    <property type="entry name" value="flagell_flgL"/>
    <property type="match status" value="1"/>
</dbReference>
<dbReference type="InterPro" id="IPR013384">
    <property type="entry name" value="Flagell_FlgL"/>
</dbReference>
<dbReference type="Pfam" id="PF00700">
    <property type="entry name" value="Flagellin_C"/>
    <property type="match status" value="1"/>
</dbReference>
<protein>
    <submittedName>
        <fullName evidence="7">Flagellar hook-associated protein 3</fullName>
    </submittedName>
</protein>
<feature type="domain" description="Flagellin C-terminal" evidence="6">
    <location>
        <begin position="207"/>
        <end position="288"/>
    </location>
</feature>
<keyword evidence="7" id="KW-0966">Cell projection</keyword>
<dbReference type="Proteomes" id="UP000665020">
    <property type="component" value="Chromosome"/>
</dbReference>
<sequence length="291" mass="32075">MRISNSMITNKVLANLNNNSEKLNELYEQAVSGKLFVNPSDDASGFIYSMKLDSWISNNEQYQSNIESCNSWLSDTDDALDSAGDILEELEDLGVQAANDGTLTEDERENILVEVEELEKELINIANTQQGDSYLFSGTATTTESFDEDGEYQGDYNSIVRQVNSSSNLEININGQEAFADAFEAFHSLEDALEAGDAEALSTTVLSNISEATNTINTCRAEVGAKENRLEFTQKRLENENTSLNKILSNNEDIDLATAYTNYATQQYVYEAALSVSSTILQTSLVNFVSS</sequence>
<keyword evidence="7" id="KW-0282">Flagellum</keyword>
<feature type="coiled-coil region" evidence="4">
    <location>
        <begin position="101"/>
        <end position="128"/>
    </location>
</feature>
<dbReference type="GO" id="GO:0009424">
    <property type="term" value="C:bacterial-type flagellum hook"/>
    <property type="evidence" value="ECO:0007669"/>
    <property type="project" value="InterPro"/>
</dbReference>
<evidence type="ECO:0000313" key="8">
    <source>
        <dbReference type="Proteomes" id="UP000665020"/>
    </source>
</evidence>
<dbReference type="GO" id="GO:0071973">
    <property type="term" value="P:bacterial-type flagellum-dependent cell motility"/>
    <property type="evidence" value="ECO:0007669"/>
    <property type="project" value="InterPro"/>
</dbReference>
<dbReference type="GO" id="GO:0005198">
    <property type="term" value="F:structural molecule activity"/>
    <property type="evidence" value="ECO:0007669"/>
    <property type="project" value="InterPro"/>
</dbReference>
<organism evidence="7 8">
    <name type="scientific">Iocasia fonsfrigidae</name>
    <dbReference type="NCBI Taxonomy" id="2682810"/>
    <lineage>
        <taxon>Bacteria</taxon>
        <taxon>Bacillati</taxon>
        <taxon>Bacillota</taxon>
        <taxon>Clostridia</taxon>
        <taxon>Halanaerobiales</taxon>
        <taxon>Halanaerobiaceae</taxon>
        <taxon>Iocasia</taxon>
    </lineage>
</organism>
<keyword evidence="3" id="KW-0975">Bacterial flagellum</keyword>
<keyword evidence="7" id="KW-0969">Cilium</keyword>
<evidence type="ECO:0000256" key="2">
    <source>
        <dbReference type="ARBA" id="ARBA00005709"/>
    </source>
</evidence>
<reference evidence="7" key="1">
    <citation type="submission" date="2019-12" db="EMBL/GenBank/DDBJ databases">
        <authorList>
            <person name="zhang j."/>
            <person name="sun C.M."/>
        </authorList>
    </citation>
    <scope>NUCLEOTIDE SEQUENCE</scope>
    <source>
        <strain evidence="7">NS-1</strain>
    </source>
</reference>
<evidence type="ECO:0000256" key="4">
    <source>
        <dbReference type="SAM" id="Coils"/>
    </source>
</evidence>
<dbReference type="EMBL" id="CP046640">
    <property type="protein sequence ID" value="QTL98759.1"/>
    <property type="molecule type" value="Genomic_DNA"/>
</dbReference>
<feature type="domain" description="Flagellin N-terminal" evidence="5">
    <location>
        <begin position="3"/>
        <end position="141"/>
    </location>
</feature>
<dbReference type="SUPFAM" id="SSF64518">
    <property type="entry name" value="Phase 1 flagellin"/>
    <property type="match status" value="1"/>
</dbReference>
<dbReference type="InterPro" id="IPR001029">
    <property type="entry name" value="Flagellin_N"/>
</dbReference>
<evidence type="ECO:0000256" key="1">
    <source>
        <dbReference type="ARBA" id="ARBA00004365"/>
    </source>
</evidence>
<comment type="subcellular location">
    <subcellularLocation>
        <location evidence="1">Bacterial flagellum</location>
    </subcellularLocation>
</comment>
<dbReference type="RefSeq" id="WP_230867154.1">
    <property type="nucleotide sequence ID" value="NZ_CP046640.1"/>
</dbReference>